<dbReference type="PANTHER" id="PTHR12680:SF6">
    <property type="entry name" value="PROTEIN PHTF"/>
    <property type="match status" value="1"/>
</dbReference>
<dbReference type="Pfam" id="PF12129">
    <property type="entry name" value="PHTF1-2_N"/>
    <property type="match status" value="1"/>
</dbReference>
<feature type="compositionally biased region" description="Basic and acidic residues" evidence="6">
    <location>
        <begin position="612"/>
        <end position="638"/>
    </location>
</feature>
<feature type="region of interest" description="Disordered" evidence="6">
    <location>
        <begin position="600"/>
        <end position="718"/>
    </location>
</feature>
<dbReference type="InterPro" id="IPR021980">
    <property type="entry name" value="PHTF1/2_N"/>
</dbReference>
<protein>
    <recommendedName>
        <fullName evidence="8">PHTF1/2 N-terminal domain-containing protein</fullName>
    </recommendedName>
</protein>
<feature type="transmembrane region" description="Helical" evidence="7">
    <location>
        <begin position="179"/>
        <end position="199"/>
    </location>
</feature>
<accession>A0A8W7PZW0</accession>
<feature type="domain" description="PHTF1/2 N-terminal" evidence="8">
    <location>
        <begin position="83"/>
        <end position="262"/>
    </location>
</feature>
<keyword evidence="5" id="KW-0325">Glycoprotein</keyword>
<feature type="compositionally biased region" description="Low complexity" evidence="6">
    <location>
        <begin position="685"/>
        <end position="695"/>
    </location>
</feature>
<feature type="transmembrane region" description="Helical" evidence="7">
    <location>
        <begin position="148"/>
        <end position="167"/>
    </location>
</feature>
<feature type="transmembrane region" description="Helical" evidence="7">
    <location>
        <begin position="915"/>
        <end position="938"/>
    </location>
</feature>
<evidence type="ECO:0000256" key="5">
    <source>
        <dbReference type="ARBA" id="ARBA00023180"/>
    </source>
</evidence>
<reference evidence="9" key="1">
    <citation type="submission" date="2022-08" db="UniProtKB">
        <authorList>
            <consortium name="EnsemblMetazoa"/>
        </authorList>
    </citation>
    <scope>IDENTIFICATION</scope>
</reference>
<feature type="transmembrane region" description="Helical" evidence="7">
    <location>
        <begin position="1033"/>
        <end position="1050"/>
    </location>
</feature>
<evidence type="ECO:0000256" key="6">
    <source>
        <dbReference type="SAM" id="MobiDB-lite"/>
    </source>
</evidence>
<name>A0A8W7PZW0_ANOCL</name>
<feature type="compositionally biased region" description="Basic residues" evidence="6">
    <location>
        <begin position="748"/>
        <end position="761"/>
    </location>
</feature>
<dbReference type="Proteomes" id="UP000075882">
    <property type="component" value="Unassembled WGS sequence"/>
</dbReference>
<feature type="region of interest" description="Disordered" evidence="6">
    <location>
        <begin position="207"/>
        <end position="227"/>
    </location>
</feature>
<comment type="subcellular location">
    <subcellularLocation>
        <location evidence="1">Membrane</location>
        <topology evidence="1">Multi-pass membrane protein</topology>
    </subcellularLocation>
</comment>
<keyword evidence="2 7" id="KW-0812">Transmembrane</keyword>
<proteinExistence type="predicted"/>
<feature type="compositionally biased region" description="Low complexity" evidence="6">
    <location>
        <begin position="209"/>
        <end position="219"/>
    </location>
</feature>
<feature type="region of interest" description="Disordered" evidence="6">
    <location>
        <begin position="748"/>
        <end position="790"/>
    </location>
</feature>
<feature type="compositionally biased region" description="Low complexity" evidence="6">
    <location>
        <begin position="439"/>
        <end position="457"/>
    </location>
</feature>
<evidence type="ECO:0000256" key="3">
    <source>
        <dbReference type="ARBA" id="ARBA00022989"/>
    </source>
</evidence>
<feature type="region of interest" description="Disordered" evidence="6">
    <location>
        <begin position="283"/>
        <end position="527"/>
    </location>
</feature>
<keyword evidence="3 7" id="KW-1133">Transmembrane helix</keyword>
<dbReference type="VEuPathDB" id="VectorBase:ACON2_039041"/>
<evidence type="ECO:0000256" key="4">
    <source>
        <dbReference type="ARBA" id="ARBA00023136"/>
    </source>
</evidence>
<sequence length="1149" mass="126812">LSEGENVNNNTTFNSATAVSRKGEKLSRAPAKVSVVWDRFSLLPYHLHLTSAGAGERSMKIPLSNLVSCEANEQLRQHRLGSMRLDALVAWYQKKIGTYDKQQWEKTIEQKILAGISHLPLKNTKLKTELIDVDLVRGSTFPKAKSKLSILTVLYLAALRFLLLPVYARWWVQQTSPGVFLLLLMLYLLQMLNLGIYSYCARSPPPPSSTDTATGSDGAEPNAKLPPTDTVDHIVTISDFLIPLALSLLLSVIHSQIVATASNSNGSSLFSCGKLSQKCFSHGSATPATPGAASTGTGTSLSTPAGGVPAGLSKKQREQRIRRKRRVRAHSETQAQSSSPGRAVTAEERDRKKAFASMGGSKSATSSPARTAPKKGACSTSSSTSSDAVERAQLAEGNNEQQRQPEVLVGRREENGSLRMEDRAPNIHRTANETEKHTSIGVTIIPTTTSSSDHSPPNGRRSGDHTQEANPMLLLPSGLRRRNVNWDPTVPERSRPGPSSLLEPVVDDDGFESLNGKSSGGEDSAGNVFLKDHHRYRKVAPFGGNDWNAAGETEAKDHQSDSDTDTLKNSITTTTTTNYNTPTIVELDGVLDPQRKQFTEAGHTAGSQSEQAQHDTPQHGGRGESKELVRQRRNKDSSKQPLQRRAPTVLYDAGPDEKKALGTSCSDETDEENNEYDLHSPSPPHLHLLHSSPPLRAHHPHQPMVGPVVRPSPSPHHHHHLLYLHHRHHQAAAVVQPAAVATAAAAHSHHTLHPHQHHFHHSPSVLTEGEECSYSSELDHSDTQNEHSDDDYELEDVPTLILNPACGANDRVSCTIWEAREAKKAEMSVLDISSAIIERVEAMPESCDYVYIGVVLSVFLSLVPAFCRLCEATVDSTNSTEVNFLDMPVILFEKASFSLLAILRFAFGETTWERFVLVLGFLLRLVLTFLVFFLLAVAERTFKQRFLYAKLFSHLTSSRRAQKSGIPHFRLNKVRNIKTWLCVRSYLKRRGPQNSVDVIVSAAFIITLLLLAFLSVEWLKDSVHLHSQFNLEALTWSCAFGTFLLRFMTLGTKINKKYKSVSVLITEQINLYVQIEQKPNKKEELMISNNVLKLAADLLKELESPFKISGLSANPYLYTTVKVVILSALSGVLSEMLGFKLKLHKIKIK</sequence>
<evidence type="ECO:0000256" key="2">
    <source>
        <dbReference type="ARBA" id="ARBA00022692"/>
    </source>
</evidence>
<keyword evidence="4 7" id="KW-0472">Membrane</keyword>
<dbReference type="EnsemblMetazoa" id="ACOM039709-RA">
    <property type="protein sequence ID" value="ACOM039709-PA.1"/>
    <property type="gene ID" value="ACOM039709"/>
</dbReference>
<evidence type="ECO:0000256" key="1">
    <source>
        <dbReference type="ARBA" id="ARBA00004141"/>
    </source>
</evidence>
<organism evidence="9">
    <name type="scientific">Anopheles coluzzii</name>
    <name type="common">African malaria mosquito</name>
    <dbReference type="NCBI Taxonomy" id="1518534"/>
    <lineage>
        <taxon>Eukaryota</taxon>
        <taxon>Metazoa</taxon>
        <taxon>Ecdysozoa</taxon>
        <taxon>Arthropoda</taxon>
        <taxon>Hexapoda</taxon>
        <taxon>Insecta</taxon>
        <taxon>Pterygota</taxon>
        <taxon>Neoptera</taxon>
        <taxon>Endopterygota</taxon>
        <taxon>Diptera</taxon>
        <taxon>Nematocera</taxon>
        <taxon>Culicoidea</taxon>
        <taxon>Culicidae</taxon>
        <taxon>Anophelinae</taxon>
        <taxon>Anopheles</taxon>
    </lineage>
</organism>
<dbReference type="PANTHER" id="PTHR12680">
    <property type="entry name" value="PUTATIVE HOMEODOMAIN TRANSCRIPTION FACTOR PHTF"/>
    <property type="match status" value="1"/>
</dbReference>
<evidence type="ECO:0000313" key="9">
    <source>
        <dbReference type="EnsemblMetazoa" id="ACOM039709-PA.1"/>
    </source>
</evidence>
<evidence type="ECO:0000256" key="7">
    <source>
        <dbReference type="SAM" id="Phobius"/>
    </source>
</evidence>
<feature type="compositionally biased region" description="Low complexity" evidence="6">
    <location>
        <begin position="567"/>
        <end position="577"/>
    </location>
</feature>
<feature type="compositionally biased region" description="Basic and acidic residues" evidence="6">
    <location>
        <begin position="777"/>
        <end position="787"/>
    </location>
</feature>
<feature type="region of interest" description="Disordered" evidence="6">
    <location>
        <begin position="545"/>
        <end position="577"/>
    </location>
</feature>
<dbReference type="InterPro" id="IPR039775">
    <property type="entry name" value="PHTF1/2"/>
</dbReference>
<feature type="compositionally biased region" description="Polar residues" evidence="6">
    <location>
        <begin position="360"/>
        <end position="369"/>
    </location>
</feature>
<dbReference type="GO" id="GO:0005783">
    <property type="term" value="C:endoplasmic reticulum"/>
    <property type="evidence" value="ECO:0007669"/>
    <property type="project" value="InterPro"/>
</dbReference>
<feature type="compositionally biased region" description="Low complexity" evidence="6">
    <location>
        <begin position="283"/>
        <end position="307"/>
    </location>
</feature>
<dbReference type="GO" id="GO:0016020">
    <property type="term" value="C:membrane"/>
    <property type="evidence" value="ECO:0007669"/>
    <property type="project" value="UniProtKB-SubCell"/>
</dbReference>
<evidence type="ECO:0000259" key="8">
    <source>
        <dbReference type="Pfam" id="PF12129"/>
    </source>
</evidence>
<dbReference type="AlphaFoldDB" id="A0A8W7PZW0"/>
<feature type="transmembrane region" description="Helical" evidence="7">
    <location>
        <begin position="994"/>
        <end position="1013"/>
    </location>
</feature>
<feature type="compositionally biased region" description="Basic and acidic residues" evidence="6">
    <location>
        <begin position="409"/>
        <end position="438"/>
    </location>
</feature>